<evidence type="ECO:0000313" key="2">
    <source>
        <dbReference type="EMBL" id="EOA15388.1"/>
    </source>
</evidence>
<dbReference type="Pfam" id="PF04510">
    <property type="entry name" value="DUF577"/>
    <property type="match status" value="2"/>
</dbReference>
<dbReference type="InterPro" id="IPR016024">
    <property type="entry name" value="ARM-type_fold"/>
</dbReference>
<dbReference type="KEGG" id="crb:17878359"/>
<evidence type="ECO:0000259" key="1">
    <source>
        <dbReference type="Pfam" id="PF04510"/>
    </source>
</evidence>
<accession>R0GW43</accession>
<dbReference type="eggNOG" id="ENOG502SCDU">
    <property type="taxonomic scope" value="Eukaryota"/>
</dbReference>
<proteinExistence type="predicted"/>
<dbReference type="SUPFAM" id="SSF48371">
    <property type="entry name" value="ARM repeat"/>
    <property type="match status" value="1"/>
</dbReference>
<dbReference type="PANTHER" id="PTHR31861">
    <property type="entry name" value="OS10G0507500 PROTEIN"/>
    <property type="match status" value="1"/>
</dbReference>
<dbReference type="PANTHER" id="PTHR31861:SF16">
    <property type="entry name" value="DUF577 DOMAIN-CONTAINING PROTEIN-RELATED"/>
    <property type="match status" value="1"/>
</dbReference>
<dbReference type="Proteomes" id="UP000029121">
    <property type="component" value="Unassembled WGS sequence"/>
</dbReference>
<evidence type="ECO:0000313" key="3">
    <source>
        <dbReference type="Proteomes" id="UP000029121"/>
    </source>
</evidence>
<dbReference type="STRING" id="81985.R0GW43"/>
<dbReference type="OrthoDB" id="1102195at2759"/>
<sequence>MAESLMSLQLKARDIIVSPSHEDLAMVVDHLFKHQDSEQYKTARALYDFLVSYFPDCLTLKLLQVFQCSSNGVTRFRSIYQLSETLTDLRYRNFKLSLDALYEIKPVVISCLTRKETKESDIKILRRIVCVVAYNVVTLHNGKWDELSDCILTLASSHEPVKAFHVFVDLPLVYEEFIERFLNTILQKADNVFLDLYRVGDWSLAIQTLVKMWIQISNTSMTIKAIRELMVPQLAYVVNSVFELVNNEKEHFLVRGLEDFKRFFSRDMSLYHYNENQCHFVVASMNEIEGVVVGTKTKEIVRKIKMLVTEQQSDDVWNPRQEFDRVWYDHLKNLSSLQVLKIFASTDLEDRSREIAIRRLNVLLSGYSSKKVQINIAEMRQIQTLVMSCLHEERISDSMFKVLGEVVNHVAYEVLINQDEIWYELRDYIASSKTEFQRAVYIFQCLTMALVEDDFVISIIEKLFPKIITRLDPPPTELLVDNSCWVWAFTGAFCAAVHLIEIPSCAETVKEIAHNMIDSVRKLVERDMEVGFVRRAFRDVERILCKQLEWYSTSQYKLLKGLLWRLYVIKGMKWESKIVLWRINVIVERRVREVEKELPKNEFDLA</sequence>
<organism evidence="2 3">
    <name type="scientific">Capsella rubella</name>
    <dbReference type="NCBI Taxonomy" id="81985"/>
    <lineage>
        <taxon>Eukaryota</taxon>
        <taxon>Viridiplantae</taxon>
        <taxon>Streptophyta</taxon>
        <taxon>Embryophyta</taxon>
        <taxon>Tracheophyta</taxon>
        <taxon>Spermatophyta</taxon>
        <taxon>Magnoliopsida</taxon>
        <taxon>eudicotyledons</taxon>
        <taxon>Gunneridae</taxon>
        <taxon>Pentapetalae</taxon>
        <taxon>rosids</taxon>
        <taxon>malvids</taxon>
        <taxon>Brassicales</taxon>
        <taxon>Brassicaceae</taxon>
        <taxon>Camelineae</taxon>
        <taxon>Capsella</taxon>
    </lineage>
</organism>
<name>R0GW43_9BRAS</name>
<gene>
    <name evidence="2" type="ORF">CARUB_v10006397mg</name>
</gene>
<protein>
    <recommendedName>
        <fullName evidence="1">DUF577 domain-containing protein</fullName>
    </recommendedName>
</protein>
<dbReference type="InterPro" id="IPR007598">
    <property type="entry name" value="DUF577"/>
</dbReference>
<keyword evidence="3" id="KW-1185">Reference proteome</keyword>
<feature type="domain" description="DUF577" evidence="1">
    <location>
        <begin position="101"/>
        <end position="274"/>
    </location>
</feature>
<dbReference type="EMBL" id="KB870811">
    <property type="protein sequence ID" value="EOA15388.1"/>
    <property type="molecule type" value="Genomic_DNA"/>
</dbReference>
<dbReference type="AlphaFoldDB" id="R0GW43"/>
<reference evidence="3" key="1">
    <citation type="journal article" date="2013" name="Nat. Genet.">
        <title>The Capsella rubella genome and the genomic consequences of rapid mating system evolution.</title>
        <authorList>
            <person name="Slotte T."/>
            <person name="Hazzouri K.M."/>
            <person name="Agren J.A."/>
            <person name="Koenig D."/>
            <person name="Maumus F."/>
            <person name="Guo Y.L."/>
            <person name="Steige K."/>
            <person name="Platts A.E."/>
            <person name="Escobar J.S."/>
            <person name="Newman L.K."/>
            <person name="Wang W."/>
            <person name="Mandakova T."/>
            <person name="Vello E."/>
            <person name="Smith L.M."/>
            <person name="Henz S.R."/>
            <person name="Steffen J."/>
            <person name="Takuno S."/>
            <person name="Brandvain Y."/>
            <person name="Coop G."/>
            <person name="Andolfatto P."/>
            <person name="Hu T.T."/>
            <person name="Blanchette M."/>
            <person name="Clark R.M."/>
            <person name="Quesneville H."/>
            <person name="Nordborg M."/>
            <person name="Gaut B.S."/>
            <person name="Lysak M.A."/>
            <person name="Jenkins J."/>
            <person name="Grimwood J."/>
            <person name="Chapman J."/>
            <person name="Prochnik S."/>
            <person name="Shu S."/>
            <person name="Rokhsar D."/>
            <person name="Schmutz J."/>
            <person name="Weigel D."/>
            <person name="Wright S.I."/>
        </authorList>
    </citation>
    <scope>NUCLEOTIDE SEQUENCE [LARGE SCALE GENOMIC DNA]</scope>
    <source>
        <strain evidence="3">cv. Monte Gargano</strain>
    </source>
</reference>
<feature type="domain" description="DUF577" evidence="1">
    <location>
        <begin position="379"/>
        <end position="554"/>
    </location>
</feature>